<evidence type="ECO:0000256" key="1">
    <source>
        <dbReference type="SAM" id="MobiDB-lite"/>
    </source>
</evidence>
<proteinExistence type="predicted"/>
<accession>A0A699K2T5</accession>
<comment type="caution">
    <text evidence="2">The sequence shown here is derived from an EMBL/GenBank/DDBJ whole genome shotgun (WGS) entry which is preliminary data.</text>
</comment>
<dbReference type="AlphaFoldDB" id="A0A699K2T5"/>
<feature type="compositionally biased region" description="Basic and acidic residues" evidence="1">
    <location>
        <begin position="32"/>
        <end position="69"/>
    </location>
</feature>
<dbReference type="EMBL" id="BKCJ010466370">
    <property type="protein sequence ID" value="GFA67324.1"/>
    <property type="molecule type" value="Genomic_DNA"/>
</dbReference>
<feature type="region of interest" description="Disordered" evidence="1">
    <location>
        <begin position="1"/>
        <end position="73"/>
    </location>
</feature>
<feature type="compositionally biased region" description="Basic and acidic residues" evidence="1">
    <location>
        <begin position="1"/>
        <end position="11"/>
    </location>
</feature>
<gene>
    <name evidence="2" type="ORF">Tci_639296</name>
</gene>
<name>A0A699K2T5_TANCI</name>
<organism evidence="2">
    <name type="scientific">Tanacetum cinerariifolium</name>
    <name type="common">Dalmatian daisy</name>
    <name type="synonym">Chrysanthemum cinerariifolium</name>
    <dbReference type="NCBI Taxonomy" id="118510"/>
    <lineage>
        <taxon>Eukaryota</taxon>
        <taxon>Viridiplantae</taxon>
        <taxon>Streptophyta</taxon>
        <taxon>Embryophyta</taxon>
        <taxon>Tracheophyta</taxon>
        <taxon>Spermatophyta</taxon>
        <taxon>Magnoliopsida</taxon>
        <taxon>eudicotyledons</taxon>
        <taxon>Gunneridae</taxon>
        <taxon>Pentapetalae</taxon>
        <taxon>asterids</taxon>
        <taxon>campanulids</taxon>
        <taxon>Asterales</taxon>
        <taxon>Asteraceae</taxon>
        <taxon>Asteroideae</taxon>
        <taxon>Anthemideae</taxon>
        <taxon>Anthemidinae</taxon>
        <taxon>Tanacetum</taxon>
    </lineage>
</organism>
<evidence type="ECO:0000313" key="2">
    <source>
        <dbReference type="EMBL" id="GFA67324.1"/>
    </source>
</evidence>
<protein>
    <submittedName>
        <fullName evidence="2">Uncharacterized protein</fullName>
    </submittedName>
</protein>
<sequence>MDCDNQKELHETLTTSRKRRRDDQDLPPPPLKDSDRNSKDIGADHLLKIKNRPDWLKPIPEEEAPKTPEPDWVIPLNDLPKPESNWADAISKSYQDPKEKKLLQKTGDMSSFIKCQSLLQEQHLLLISNGRVSPTAFFNKDLEYLVSSDKERSNALLISKLKAAYYQDFGLEELVLSLWIKSKHDYDISAAYNIFHWWFKGKEFYITRHNAPFDHRAVRSHMKILSVVSIKTFSRYGYTYLKKIALRRAEYQHYKISKVDFKNRHPNDFKDLYLLHLCGSQLNRSWAP</sequence>
<reference evidence="2" key="1">
    <citation type="journal article" date="2019" name="Sci. Rep.">
        <title>Draft genome of Tanacetum cinerariifolium, the natural source of mosquito coil.</title>
        <authorList>
            <person name="Yamashiro T."/>
            <person name="Shiraishi A."/>
            <person name="Satake H."/>
            <person name="Nakayama K."/>
        </authorList>
    </citation>
    <scope>NUCLEOTIDE SEQUENCE</scope>
</reference>